<evidence type="ECO:0000313" key="3">
    <source>
        <dbReference type="Proteomes" id="UP000193560"/>
    </source>
</evidence>
<dbReference type="OrthoDB" id="2248195at2759"/>
<dbReference type="AlphaFoldDB" id="A0A1X2IBS4"/>
<dbReference type="STRING" id="90262.A0A1X2IBS4"/>
<protein>
    <submittedName>
        <fullName evidence="2">Uncharacterized protein</fullName>
    </submittedName>
</protein>
<gene>
    <name evidence="2" type="ORF">BCR42DRAFT_452894</name>
</gene>
<reference evidence="2 3" key="1">
    <citation type="submission" date="2016-07" db="EMBL/GenBank/DDBJ databases">
        <title>Pervasive Adenine N6-methylation of Active Genes in Fungi.</title>
        <authorList>
            <consortium name="DOE Joint Genome Institute"/>
            <person name="Mondo S.J."/>
            <person name="Dannebaum R.O."/>
            <person name="Kuo R.C."/>
            <person name="Labutti K."/>
            <person name="Haridas S."/>
            <person name="Kuo A."/>
            <person name="Salamov A."/>
            <person name="Ahrendt S.R."/>
            <person name="Lipzen A."/>
            <person name="Sullivan W."/>
            <person name="Andreopoulos W.B."/>
            <person name="Clum A."/>
            <person name="Lindquist E."/>
            <person name="Daum C."/>
            <person name="Ramamoorthy G.K."/>
            <person name="Gryganskyi A."/>
            <person name="Culley D."/>
            <person name="Magnuson J.K."/>
            <person name="James T.Y."/>
            <person name="O'Malley M.A."/>
            <person name="Stajich J.E."/>
            <person name="Spatafora J.W."/>
            <person name="Visel A."/>
            <person name="Grigoriev I.V."/>
        </authorList>
    </citation>
    <scope>NUCLEOTIDE SEQUENCE [LARGE SCALE GENOMIC DNA]</scope>
    <source>
        <strain evidence="2 3">NRRL 1336</strain>
    </source>
</reference>
<keyword evidence="1" id="KW-0732">Signal</keyword>
<evidence type="ECO:0000313" key="2">
    <source>
        <dbReference type="EMBL" id="ORZ13553.1"/>
    </source>
</evidence>
<comment type="caution">
    <text evidence="2">The sequence shown here is derived from an EMBL/GenBank/DDBJ whole genome shotgun (WGS) entry which is preliminary data.</text>
</comment>
<dbReference type="Proteomes" id="UP000193560">
    <property type="component" value="Unassembled WGS sequence"/>
</dbReference>
<evidence type="ECO:0000256" key="1">
    <source>
        <dbReference type="SAM" id="SignalP"/>
    </source>
</evidence>
<organism evidence="2 3">
    <name type="scientific">Absidia repens</name>
    <dbReference type="NCBI Taxonomy" id="90262"/>
    <lineage>
        <taxon>Eukaryota</taxon>
        <taxon>Fungi</taxon>
        <taxon>Fungi incertae sedis</taxon>
        <taxon>Mucoromycota</taxon>
        <taxon>Mucoromycotina</taxon>
        <taxon>Mucoromycetes</taxon>
        <taxon>Mucorales</taxon>
        <taxon>Cunninghamellaceae</taxon>
        <taxon>Absidia</taxon>
    </lineage>
</organism>
<feature type="chain" id="PRO_5012123233" evidence="1">
    <location>
        <begin position="16"/>
        <end position="318"/>
    </location>
</feature>
<sequence length="318" mass="35956">MLVSSLLLMVPIALCAPIQQWSVKSKYDDAKISMSTINLMIHDDIQGYYENILDEVVSTHNEDVLVQLAHSMNDQHSLERLLQPQAIAILHHPLQETCLSRMPGLIAQHLHHLHTKLLDKIEPTVDTLLKSHSLLLTEQQEQGDRPSRHQQDVDMMEKLTLLNKAVDQHVMQIFNQARLEHKLALDLSACEIQQNQLASSTPASSSHPVPLPQNRSLWLLLKNLWNRAAEAASSRRPGRMMAELGDHDCNKEIVLDNLVTVVDSGYQEHEHDSLFIPGPSLLQTHLNTIAGSLHSEFKTRLGDLHTMLRSDVFDEEIV</sequence>
<dbReference type="EMBL" id="MCGE01000016">
    <property type="protein sequence ID" value="ORZ13553.1"/>
    <property type="molecule type" value="Genomic_DNA"/>
</dbReference>
<keyword evidence="3" id="KW-1185">Reference proteome</keyword>
<name>A0A1X2IBS4_9FUNG</name>
<accession>A0A1X2IBS4</accession>
<feature type="signal peptide" evidence="1">
    <location>
        <begin position="1"/>
        <end position="15"/>
    </location>
</feature>
<proteinExistence type="predicted"/>